<evidence type="ECO:0000313" key="2">
    <source>
        <dbReference type="Proteomes" id="UP001057402"/>
    </source>
</evidence>
<dbReference type="Proteomes" id="UP001057402">
    <property type="component" value="Chromosome 12"/>
</dbReference>
<comment type="caution">
    <text evidence="1">The sequence shown here is derived from an EMBL/GenBank/DDBJ whole genome shotgun (WGS) entry which is preliminary data.</text>
</comment>
<protein>
    <submittedName>
        <fullName evidence="1">Uncharacterized protein</fullName>
    </submittedName>
</protein>
<reference evidence="2" key="1">
    <citation type="journal article" date="2023" name="Front. Plant Sci.">
        <title>Chromosomal-level genome assembly of Melastoma candidum provides insights into trichome evolution.</title>
        <authorList>
            <person name="Zhong Y."/>
            <person name="Wu W."/>
            <person name="Sun C."/>
            <person name="Zou P."/>
            <person name="Liu Y."/>
            <person name="Dai S."/>
            <person name="Zhou R."/>
        </authorList>
    </citation>
    <scope>NUCLEOTIDE SEQUENCE [LARGE SCALE GENOMIC DNA]</scope>
</reference>
<accession>A0ACB9L3T8</accession>
<proteinExistence type="predicted"/>
<keyword evidence="2" id="KW-1185">Reference proteome</keyword>
<organism evidence="1 2">
    <name type="scientific">Melastoma candidum</name>
    <dbReference type="NCBI Taxonomy" id="119954"/>
    <lineage>
        <taxon>Eukaryota</taxon>
        <taxon>Viridiplantae</taxon>
        <taxon>Streptophyta</taxon>
        <taxon>Embryophyta</taxon>
        <taxon>Tracheophyta</taxon>
        <taxon>Spermatophyta</taxon>
        <taxon>Magnoliopsida</taxon>
        <taxon>eudicotyledons</taxon>
        <taxon>Gunneridae</taxon>
        <taxon>Pentapetalae</taxon>
        <taxon>rosids</taxon>
        <taxon>malvids</taxon>
        <taxon>Myrtales</taxon>
        <taxon>Melastomataceae</taxon>
        <taxon>Melastomatoideae</taxon>
        <taxon>Melastomateae</taxon>
        <taxon>Melastoma</taxon>
    </lineage>
</organism>
<name>A0ACB9L3T8_9MYRT</name>
<sequence length="1100" mass="123241">MDDAEVVSVRLVRCPKCQKLLPEPSNCLIYQCGGCDAVLRAKKKAPSANGVFPGDGPKDSEKSYVKDELVGRVSDAGQPNDVFDSNTLKDDLAQKEDALRTRSTSLSQGPKENKRAESEIRSDGRSTGSWAGEETRVDSVSNYKQPLMAKTDRSESVDSNSQRDLHETPSRMNNKAEPTGLMNDAAQLDFVREWISRNYGDSVGHTGASSYACEDKESLPFSAYHRNKPFRSYESMDRSSRGSPMDADHAELLRKLEHLKMEISRIYEVPEKTGNMLFPDDREMYNSWPRPFAQLSPAEQHLYPKNHFGQFPYAAGSSTDMQDIYSHPGYSPSYPIEYRDRLNQRMRRPSHQFASNPVMESPIRRGMGFGEDLFATYARDSYPHPPTCSCLSCSQKYRPHFRSPVHQSTFGIAGTPKSPSTFGSYHWKDSLPMWPPPHGVVPVASTPVQSHHSRLPGSWTNDFHPNMDNLRSRKNSVTVHQGIKKYCHPLAGGAPFTTCPKCCELLKLPQVFKVKRLSVYNLQCGSCFNKFQVDLGNRKRDTFLSRKFPLPDETGSNEAMDEINECPERHSMANGTVCKSNVTEAYPASADNPNLKFQQEKSHHGERSENRELSTRMSQRSSSVTSVSSEDPILSNVVLRGRILQDVYKHENPTEQKELDARVDLSSKSLSASSISSHEQHMPSDSISRRIVEEESVRNGHKENKEMNSDGRRFSGHSVSSEEQKFSNELIVAGIPEEGALQINPTGKELNGGIDRNSRRLAASSVSSEKLDLTNHVIIERMLLKESQQNYLMEKQDSSEIMGQKSDRFAASFNFSEKLNASHDVIMGLDVTNAVMEPLADASSPAELGVYTVKQLPESFTNTGPSQSMTEIEIAETLTESSQKENTLNEIVVELEVDFSFGSNEYTDDRRSSDQNSQSNVGKWSESSLASFIRKSFNDFSRHHQNEDDEMTNVTVNGHPITREDLKRAEVLAGRVLPGHYWYDYFGGFWGVMGEPCLGIISPFIEEFNYPLQANCAAGNTDVFVNGRELHQIDLELLATRGLPTARNRSYKIDIRGTVYDERTGEEIKSLGLLAPSVIKAKRGFGMGVPAKYEFNVNRA</sequence>
<gene>
    <name evidence="1" type="ORF">MLD38_039236</name>
</gene>
<dbReference type="EMBL" id="CM042891">
    <property type="protein sequence ID" value="KAI4303628.1"/>
    <property type="molecule type" value="Genomic_DNA"/>
</dbReference>
<evidence type="ECO:0000313" key="1">
    <source>
        <dbReference type="EMBL" id="KAI4303628.1"/>
    </source>
</evidence>